<accession>A0A6C0E236</accession>
<dbReference type="EMBL" id="MN739720">
    <property type="protein sequence ID" value="QHT22681.1"/>
    <property type="molecule type" value="Genomic_DNA"/>
</dbReference>
<proteinExistence type="predicted"/>
<feature type="region of interest" description="Disordered" evidence="2">
    <location>
        <begin position="1"/>
        <end position="27"/>
    </location>
</feature>
<keyword evidence="1" id="KW-0175">Coiled coil</keyword>
<sequence length="146" mass="16708">MDSPFVKLGKRMAQTHTDLPSSSESGVESELLSVTSLEELSQRYQTRLEEQLVSLNNKLVELEINISELEQKNNVLSILLDAKFGKRVNHKMQTLNTEKMVLNEKTITHLRIKKEELIKTIKQTIAYKKEASTKFQNPDTYPNSSS</sequence>
<evidence type="ECO:0000313" key="3">
    <source>
        <dbReference type="EMBL" id="QHT22681.1"/>
    </source>
</evidence>
<name>A0A6C0E236_9ZZZZ</name>
<evidence type="ECO:0000256" key="1">
    <source>
        <dbReference type="SAM" id="Coils"/>
    </source>
</evidence>
<dbReference type="AlphaFoldDB" id="A0A6C0E236"/>
<feature type="coiled-coil region" evidence="1">
    <location>
        <begin position="45"/>
        <end position="79"/>
    </location>
</feature>
<protein>
    <submittedName>
        <fullName evidence="3">Uncharacterized protein</fullName>
    </submittedName>
</protein>
<evidence type="ECO:0000256" key="2">
    <source>
        <dbReference type="SAM" id="MobiDB-lite"/>
    </source>
</evidence>
<reference evidence="3" key="1">
    <citation type="journal article" date="2020" name="Nature">
        <title>Giant virus diversity and host interactions through global metagenomics.</title>
        <authorList>
            <person name="Schulz F."/>
            <person name="Roux S."/>
            <person name="Paez-Espino D."/>
            <person name="Jungbluth S."/>
            <person name="Walsh D.A."/>
            <person name="Denef V.J."/>
            <person name="McMahon K.D."/>
            <person name="Konstantinidis K.T."/>
            <person name="Eloe-Fadrosh E.A."/>
            <person name="Kyrpides N.C."/>
            <person name="Woyke T."/>
        </authorList>
    </citation>
    <scope>NUCLEOTIDE SEQUENCE</scope>
    <source>
        <strain evidence="3">GVMAG-M-3300023179-114</strain>
    </source>
</reference>
<organism evidence="3">
    <name type="scientific">viral metagenome</name>
    <dbReference type="NCBI Taxonomy" id="1070528"/>
    <lineage>
        <taxon>unclassified sequences</taxon>
        <taxon>metagenomes</taxon>
        <taxon>organismal metagenomes</taxon>
    </lineage>
</organism>